<evidence type="ECO:0008006" key="4">
    <source>
        <dbReference type="Google" id="ProtNLM"/>
    </source>
</evidence>
<reference evidence="2 3" key="2">
    <citation type="journal article" date="2010" name="Proc. Natl. Acad. Sci. U.S.A.">
        <title>Enigmatic, ultrasmall, uncultivated Archaea.</title>
        <authorList>
            <person name="Baker B.J."/>
            <person name="Comolli L.R."/>
            <person name="Dick G.J."/>
            <person name="Hauser L.J."/>
            <person name="Hyatt D."/>
            <person name="Dill B.D."/>
            <person name="Land M.L."/>
            <person name="Verberkmoes N.C."/>
            <person name="Hettich R.L."/>
            <person name="Banfield J.F."/>
        </authorList>
    </citation>
    <scope>NUCLEOTIDE SEQUENCE [LARGE SCALE GENOMIC DNA]</scope>
    <source>
        <strain evidence="2">ARMAN-2</strain>
    </source>
</reference>
<dbReference type="PANTHER" id="PTHR42680">
    <property type="entry name" value="DCTP DEAMINASE"/>
    <property type="match status" value="1"/>
</dbReference>
<evidence type="ECO:0000313" key="3">
    <source>
        <dbReference type="Proteomes" id="UP000332487"/>
    </source>
</evidence>
<reference evidence="2 3" key="1">
    <citation type="journal article" date="2009" name="Genome Biol.">
        <title>Community-wide analysis of microbial genome sequence signatures.</title>
        <authorList>
            <person name="Dick G.J."/>
            <person name="Andersson A.F."/>
            <person name="Baker B.J."/>
            <person name="Simmons S.L."/>
            <person name="Thomas B.C."/>
            <person name="Yelton A.P."/>
            <person name="Banfield J.F."/>
        </authorList>
    </citation>
    <scope>NUCLEOTIDE SEQUENCE [LARGE SCALE GENOMIC DNA]</scope>
    <source>
        <strain evidence="2">ARMAN-2</strain>
    </source>
</reference>
<proteinExistence type="predicted"/>
<name>C7DH95_MICA2</name>
<dbReference type="InterPro" id="IPR036157">
    <property type="entry name" value="dUTPase-like_sf"/>
</dbReference>
<dbReference type="GO" id="GO:0006229">
    <property type="term" value="P:dUTP biosynthetic process"/>
    <property type="evidence" value="ECO:0007669"/>
    <property type="project" value="InterPro"/>
</dbReference>
<keyword evidence="3" id="KW-1185">Reference proteome</keyword>
<dbReference type="InterPro" id="IPR011962">
    <property type="entry name" value="dCTP_deaminase"/>
</dbReference>
<organism evidence="2 3">
    <name type="scientific">Candidatus Micrarchaeum acidiphilum ARMAN-2</name>
    <dbReference type="NCBI Taxonomy" id="425595"/>
    <lineage>
        <taxon>Archaea</taxon>
        <taxon>Candidatus Micrarchaeota</taxon>
        <taxon>Candidatus Micrarchaeia</taxon>
        <taxon>Candidatus Micrarchaeales</taxon>
        <taxon>Candidatus Micrarchaeaceae</taxon>
        <taxon>Candidatus Micrarchaeum</taxon>
    </lineage>
</organism>
<evidence type="ECO:0000256" key="1">
    <source>
        <dbReference type="ARBA" id="ARBA00023080"/>
    </source>
</evidence>
<dbReference type="AlphaFoldDB" id="C7DH95"/>
<dbReference type="Pfam" id="PF22769">
    <property type="entry name" value="DCD"/>
    <property type="match status" value="1"/>
</dbReference>
<dbReference type="PANTHER" id="PTHR42680:SF3">
    <property type="entry name" value="DCTP DEAMINASE"/>
    <property type="match status" value="1"/>
</dbReference>
<dbReference type="Gene3D" id="2.70.40.10">
    <property type="match status" value="2"/>
</dbReference>
<evidence type="ECO:0000313" key="2">
    <source>
        <dbReference type="EMBL" id="EET89997.1"/>
    </source>
</evidence>
<sequence length="376" mass="42768">MRSSFRNRLLTDRGIKEAEAQNMLRIDPKLSDKQRQPASLDLKFKGIEDAEAVNGSFESDDFYRYNSALFPGYETTVDTQSSIMFDDILKPFTELRSSMRRLGCYLTLPLMQAGGGWGPLGFGNYNIALDIVNHSPLPIKLRKGDRIAQLMVFFDSFSNKELAGKNIFLNSNVSKDDYKMHLELDHGYEVLSQSEIKALSSKGYFKVEPELSLRKNLIKVRAGKTARIITRSEPVVFSKRPKFTELCTEVELPYKLKPGEFIDVDTAESMNLSRNIGLIFYSEYLFTKFVTSKKKIDIGVADHRLAYKWDGWIDPGYTGPFSRQPKTYFKEGKLIRPGDVLGYGRIYFFPTGVERKYGSSGLASQYQNGADMPEVK</sequence>
<protein>
    <recommendedName>
        <fullName evidence="4">Deoxycytidine triphosphate deaminase</fullName>
    </recommendedName>
</protein>
<gene>
    <name evidence="2" type="ORF">UNLARM2_0441</name>
</gene>
<dbReference type="SUPFAM" id="SSF51283">
    <property type="entry name" value="dUTPase-like"/>
    <property type="match status" value="1"/>
</dbReference>
<dbReference type="GO" id="GO:0008829">
    <property type="term" value="F:dCTP deaminase activity"/>
    <property type="evidence" value="ECO:0007669"/>
    <property type="project" value="InterPro"/>
</dbReference>
<dbReference type="EMBL" id="GG697240">
    <property type="protein sequence ID" value="EET89997.1"/>
    <property type="molecule type" value="Genomic_DNA"/>
</dbReference>
<keyword evidence="1" id="KW-0546">Nucleotide metabolism</keyword>
<accession>C7DH95</accession>
<dbReference type="Proteomes" id="UP000332487">
    <property type="component" value="Unassembled WGS sequence"/>
</dbReference>